<dbReference type="PROSITE" id="PS00107">
    <property type="entry name" value="PROTEIN_KINASE_ATP"/>
    <property type="match status" value="1"/>
</dbReference>
<dbReference type="InterPro" id="IPR011009">
    <property type="entry name" value="Kinase-like_dom_sf"/>
</dbReference>
<evidence type="ECO:0000313" key="7">
    <source>
        <dbReference type="Proteomes" id="UP001476247"/>
    </source>
</evidence>
<dbReference type="InterPro" id="IPR000719">
    <property type="entry name" value="Prot_kinase_dom"/>
</dbReference>
<dbReference type="InterPro" id="IPR008271">
    <property type="entry name" value="Ser/Thr_kinase_AS"/>
</dbReference>
<dbReference type="PROSITE" id="PS50011">
    <property type="entry name" value="PROTEIN_KINASE_DOM"/>
    <property type="match status" value="1"/>
</dbReference>
<evidence type="ECO:0000256" key="1">
    <source>
        <dbReference type="ARBA" id="ARBA00022741"/>
    </source>
</evidence>
<accession>A0ABP9XPR2</accession>
<reference evidence="6 7" key="1">
    <citation type="submission" date="2024-04" db="EMBL/GenBank/DDBJ databases">
        <title>genome sequences of Mucor flavus KT1a and Helicostylum pulchrum KT1b strains isolation_sourced from the surface of a dry-aged beef.</title>
        <authorList>
            <person name="Toyotome T."/>
            <person name="Hosono M."/>
            <person name="Torimaru M."/>
            <person name="Fukuda K."/>
            <person name="Mikami N."/>
        </authorList>
    </citation>
    <scope>NUCLEOTIDE SEQUENCE [LARGE SCALE GENOMIC DNA]</scope>
    <source>
        <strain evidence="6 7">KT1b</strain>
    </source>
</reference>
<dbReference type="SMART" id="SM00220">
    <property type="entry name" value="S_TKc"/>
    <property type="match status" value="1"/>
</dbReference>
<keyword evidence="4" id="KW-0808">Transferase</keyword>
<keyword evidence="4" id="KW-0723">Serine/threonine-protein kinase</keyword>
<gene>
    <name evidence="6" type="ORF">HPULCUR_002166</name>
</gene>
<dbReference type="PANTHER" id="PTHR24346">
    <property type="entry name" value="MAP/MICROTUBULE AFFINITY-REGULATING KINASE"/>
    <property type="match status" value="1"/>
</dbReference>
<protein>
    <recommendedName>
        <fullName evidence="5">Protein kinase domain-containing protein</fullName>
    </recommendedName>
</protein>
<dbReference type="Gene3D" id="1.10.510.10">
    <property type="entry name" value="Transferase(Phosphotransferase) domain 1"/>
    <property type="match status" value="1"/>
</dbReference>
<proteinExistence type="inferred from homology"/>
<dbReference type="EMBL" id="BAABUJ010000006">
    <property type="protein sequence ID" value="GAA5796791.1"/>
    <property type="molecule type" value="Genomic_DNA"/>
</dbReference>
<dbReference type="PANTHER" id="PTHR24346:SF72">
    <property type="entry name" value="CAMK PROTEIN KINASE"/>
    <property type="match status" value="1"/>
</dbReference>
<evidence type="ECO:0000313" key="6">
    <source>
        <dbReference type="EMBL" id="GAA5796791.1"/>
    </source>
</evidence>
<keyword evidence="4" id="KW-0418">Kinase</keyword>
<feature type="binding site" evidence="3">
    <location>
        <position position="75"/>
    </location>
    <ligand>
        <name>ATP</name>
        <dbReference type="ChEBI" id="CHEBI:30616"/>
    </ligand>
</feature>
<name>A0ABP9XPR2_9FUNG</name>
<comment type="caution">
    <text evidence="6">The sequence shown here is derived from an EMBL/GenBank/DDBJ whole genome shotgun (WGS) entry which is preliminary data.</text>
</comment>
<comment type="similarity">
    <text evidence="4">Belongs to the protein kinase superfamily.</text>
</comment>
<sequence length="345" mass="39457">MNQHLDNTLYSMKNTIMSKSISILPLFDQPTAFRQYQLNNRFSSLYRLVDQIGSGGYGFVMSAIHRITKQEVAVKFIYKEKLATTIHEPLEINILKRIRHPAVIDYIDSFEDVNYFYLVMELYGCEWKASSHESSTSSMSSPMTPDNNKGIDHFSTSFPSPPQQKVRRSSCDLFECIERHIKLSEAQTHKIFQQIVQCVDDLSSIGIYHRDIKDENIVVDSSFNVKLIDFGSAIQIPQNCSRDEFTIKEFHGTISFASPEILLGLSYRPEPAEVWSLGVLLFTLLYGQVPFSNSNHVISGNWSRPIQPKSSDCMDLLTGLLKNNPQKRLTVKQILQHPWMATYSV</sequence>
<evidence type="ECO:0000256" key="4">
    <source>
        <dbReference type="RuleBase" id="RU000304"/>
    </source>
</evidence>
<dbReference type="SUPFAM" id="SSF56112">
    <property type="entry name" value="Protein kinase-like (PK-like)"/>
    <property type="match status" value="1"/>
</dbReference>
<dbReference type="Proteomes" id="UP001476247">
    <property type="component" value="Unassembled WGS sequence"/>
</dbReference>
<keyword evidence="2 3" id="KW-0067">ATP-binding</keyword>
<evidence type="ECO:0000256" key="3">
    <source>
        <dbReference type="PROSITE-ProRule" id="PRU10141"/>
    </source>
</evidence>
<keyword evidence="7" id="KW-1185">Reference proteome</keyword>
<keyword evidence="1 3" id="KW-0547">Nucleotide-binding</keyword>
<feature type="domain" description="Protein kinase" evidence="5">
    <location>
        <begin position="46"/>
        <end position="340"/>
    </location>
</feature>
<evidence type="ECO:0000256" key="2">
    <source>
        <dbReference type="ARBA" id="ARBA00022840"/>
    </source>
</evidence>
<dbReference type="InterPro" id="IPR017441">
    <property type="entry name" value="Protein_kinase_ATP_BS"/>
</dbReference>
<dbReference type="Gene3D" id="3.30.200.20">
    <property type="entry name" value="Phosphorylase Kinase, domain 1"/>
    <property type="match status" value="1"/>
</dbReference>
<organism evidence="6 7">
    <name type="scientific">Helicostylum pulchrum</name>
    <dbReference type="NCBI Taxonomy" id="562976"/>
    <lineage>
        <taxon>Eukaryota</taxon>
        <taxon>Fungi</taxon>
        <taxon>Fungi incertae sedis</taxon>
        <taxon>Mucoromycota</taxon>
        <taxon>Mucoromycotina</taxon>
        <taxon>Mucoromycetes</taxon>
        <taxon>Mucorales</taxon>
        <taxon>Mucorineae</taxon>
        <taxon>Mucoraceae</taxon>
        <taxon>Helicostylum</taxon>
    </lineage>
</organism>
<evidence type="ECO:0000259" key="5">
    <source>
        <dbReference type="PROSITE" id="PS50011"/>
    </source>
</evidence>
<dbReference type="Pfam" id="PF00069">
    <property type="entry name" value="Pkinase"/>
    <property type="match status" value="2"/>
</dbReference>
<dbReference type="PROSITE" id="PS00108">
    <property type="entry name" value="PROTEIN_KINASE_ST"/>
    <property type="match status" value="1"/>
</dbReference>